<protein>
    <submittedName>
        <fullName evidence="1">Uncharacterized protein</fullName>
    </submittedName>
</protein>
<keyword evidence="2" id="KW-1185">Reference proteome</keyword>
<organism evidence="1 2">
    <name type="scientific">Trifolium medium</name>
    <dbReference type="NCBI Taxonomy" id="97028"/>
    <lineage>
        <taxon>Eukaryota</taxon>
        <taxon>Viridiplantae</taxon>
        <taxon>Streptophyta</taxon>
        <taxon>Embryophyta</taxon>
        <taxon>Tracheophyta</taxon>
        <taxon>Spermatophyta</taxon>
        <taxon>Magnoliopsida</taxon>
        <taxon>eudicotyledons</taxon>
        <taxon>Gunneridae</taxon>
        <taxon>Pentapetalae</taxon>
        <taxon>rosids</taxon>
        <taxon>fabids</taxon>
        <taxon>Fabales</taxon>
        <taxon>Fabaceae</taxon>
        <taxon>Papilionoideae</taxon>
        <taxon>50 kb inversion clade</taxon>
        <taxon>NPAAA clade</taxon>
        <taxon>Hologalegina</taxon>
        <taxon>IRL clade</taxon>
        <taxon>Trifolieae</taxon>
        <taxon>Trifolium</taxon>
    </lineage>
</organism>
<evidence type="ECO:0000313" key="2">
    <source>
        <dbReference type="Proteomes" id="UP000265520"/>
    </source>
</evidence>
<dbReference type="AlphaFoldDB" id="A0A392V4G2"/>
<name>A0A392V4G2_9FABA</name>
<accession>A0A392V4G2</accession>
<reference evidence="1 2" key="1">
    <citation type="journal article" date="2018" name="Front. Plant Sci.">
        <title>Red Clover (Trifolium pratense) and Zigzag Clover (T. medium) - A Picture of Genomic Similarities and Differences.</title>
        <authorList>
            <person name="Dluhosova J."/>
            <person name="Istvanek J."/>
            <person name="Nedelnik J."/>
            <person name="Repkova J."/>
        </authorList>
    </citation>
    <scope>NUCLEOTIDE SEQUENCE [LARGE SCALE GENOMIC DNA]</scope>
    <source>
        <strain evidence="2">cv. 10/8</strain>
        <tissue evidence="1">Leaf</tissue>
    </source>
</reference>
<evidence type="ECO:0000313" key="1">
    <source>
        <dbReference type="EMBL" id="MCI81941.1"/>
    </source>
</evidence>
<dbReference type="EMBL" id="LXQA011031230">
    <property type="protein sequence ID" value="MCI81941.1"/>
    <property type="molecule type" value="Genomic_DNA"/>
</dbReference>
<proteinExistence type="predicted"/>
<feature type="non-terminal residue" evidence="1">
    <location>
        <position position="18"/>
    </location>
</feature>
<dbReference type="Proteomes" id="UP000265520">
    <property type="component" value="Unassembled WGS sequence"/>
</dbReference>
<comment type="caution">
    <text evidence="1">The sequence shown here is derived from an EMBL/GenBank/DDBJ whole genome shotgun (WGS) entry which is preliminary data.</text>
</comment>
<sequence>MNQIHRPVLPVNYAANIQ</sequence>